<feature type="compositionally biased region" description="Polar residues" evidence="1">
    <location>
        <begin position="226"/>
        <end position="236"/>
    </location>
</feature>
<feature type="domain" description="Copper amine oxidase-like N-terminal" evidence="2">
    <location>
        <begin position="44"/>
        <end position="150"/>
    </location>
</feature>
<evidence type="ECO:0000256" key="1">
    <source>
        <dbReference type="SAM" id="MobiDB-lite"/>
    </source>
</evidence>
<dbReference type="InterPro" id="IPR019198">
    <property type="entry name" value="Beta_propeller_containing"/>
</dbReference>
<keyword evidence="4" id="KW-1185">Reference proteome</keyword>
<dbReference type="Gene3D" id="3.30.457.10">
    <property type="entry name" value="Copper amine oxidase-like, N-terminal domain"/>
    <property type="match status" value="1"/>
</dbReference>
<organism evidence="3 4">
    <name type="scientific">Paenibacillus oceani</name>
    <dbReference type="NCBI Taxonomy" id="2772510"/>
    <lineage>
        <taxon>Bacteria</taxon>
        <taxon>Bacillati</taxon>
        <taxon>Bacillota</taxon>
        <taxon>Bacilli</taxon>
        <taxon>Bacillales</taxon>
        <taxon>Paenibacillaceae</taxon>
        <taxon>Paenibacillus</taxon>
    </lineage>
</organism>
<proteinExistence type="predicted"/>
<feature type="compositionally biased region" description="Polar residues" evidence="1">
    <location>
        <begin position="199"/>
        <end position="208"/>
    </location>
</feature>
<gene>
    <name evidence="3" type="ORF">IDH45_00460</name>
</gene>
<dbReference type="AlphaFoldDB" id="A0A927C6I7"/>
<accession>A0A927C6I7</accession>
<reference evidence="3" key="1">
    <citation type="submission" date="2020-09" db="EMBL/GenBank/DDBJ databases">
        <title>A novel bacterium of genus Paenibacillus, isolated from South China Sea.</title>
        <authorList>
            <person name="Huang H."/>
            <person name="Mo K."/>
            <person name="Hu Y."/>
        </authorList>
    </citation>
    <scope>NUCLEOTIDE SEQUENCE</scope>
    <source>
        <strain evidence="3">IB182363</strain>
    </source>
</reference>
<name>A0A927C6I7_9BACL</name>
<dbReference type="InterPro" id="IPR036582">
    <property type="entry name" value="Mao_N_sf"/>
</dbReference>
<dbReference type="Pfam" id="PF09826">
    <property type="entry name" value="Beta_propel"/>
    <property type="match status" value="1"/>
</dbReference>
<dbReference type="Proteomes" id="UP000639396">
    <property type="component" value="Unassembled WGS sequence"/>
</dbReference>
<dbReference type="EMBL" id="JACXJA010000001">
    <property type="protein sequence ID" value="MBD2860456.1"/>
    <property type="molecule type" value="Genomic_DNA"/>
</dbReference>
<protein>
    <submittedName>
        <fullName evidence="3">Beta-propeller domain-containing protein</fullName>
    </submittedName>
</protein>
<dbReference type="InterPro" id="IPR012854">
    <property type="entry name" value="Cu_amine_oxidase-like_N"/>
</dbReference>
<dbReference type="SUPFAM" id="SSF55383">
    <property type="entry name" value="Copper amine oxidase, domain N"/>
    <property type="match status" value="1"/>
</dbReference>
<dbReference type="Pfam" id="PF07833">
    <property type="entry name" value="Cu_amine_oxidN1"/>
    <property type="match status" value="1"/>
</dbReference>
<evidence type="ECO:0000313" key="4">
    <source>
        <dbReference type="Proteomes" id="UP000639396"/>
    </source>
</evidence>
<evidence type="ECO:0000313" key="3">
    <source>
        <dbReference type="EMBL" id="MBD2860456.1"/>
    </source>
</evidence>
<sequence>MKKPILTGLLVVAMAAALTPPGNQPPLQVHAAASEEGSDIQIRLNGQPFRDDRNPLLVEGVTLVPLRNIAEALGAEVKWDETTQSVLLRKDTSEIVLTVGSADAVKNGQPIRLEAAPRLSGDITMVPLRFIGESFDTLVTWNDATRTVSIDPLQALPTVGSYDNLKALLEKTQVVSGSTSDLRLFRENSSTAVMEKSETSNAISQSDSVAAAPAAPAEAKAKQSESGEYSQTNTQVEGVDEADVVKTDGTYMYQVNRGRVIITKAFPSNEMKVESVVDFDGQSFRPSELYVDDKHMIVIGTTNRNVNNPAAEPMPAPVEAPGGVMIKIAPVLPSSSVTKAVVYDITDKSAPKKQRELELDGNYVSSRKIGDAVYLITNKNARYSFLAKPATGVATEDEAKKHAPSYRDTAVSDEWKAIDYGEIRYFPDSPEANYMLIGGFNLSRPGQAMDVSAYLGSGQNVFASENNLYAAVSKTEPIRIMPAEIRHDSAAPATPGPDARIQGWVEPPAYERKTVVYKFRLEQGKTKFVTQGDAPGAVLNQFSMDEHNGIFRIATTKGDMWRTDENTSKNNLYTLDEALKPLGKIEGIAPGERIYSVRFMGNRAYMVTFKNTDPLFALDLTNPANPTVLGALKIPGFSDYLHPYDENHLIGFGKETVEVPVKGVKNPNPATMVYVQGMKLSLFDVTDVSNPVEKHKEVIGSRGTDSELLRNHKALLYSKETNLLAFPVTVYESTDSAADGFTTGSGKFSFQGAYVYRLDLQSGFDRKASITHISEEEKKKAGNGWYGSDRNVERILYIGDTLYTLSKGMIKANDLSTFVEKDSLTLP</sequence>
<feature type="region of interest" description="Disordered" evidence="1">
    <location>
        <begin position="196"/>
        <end position="236"/>
    </location>
</feature>
<evidence type="ECO:0000259" key="2">
    <source>
        <dbReference type="Pfam" id="PF07833"/>
    </source>
</evidence>
<dbReference type="RefSeq" id="WP_190923635.1">
    <property type="nucleotide sequence ID" value="NZ_JACXJA010000001.1"/>
</dbReference>
<comment type="caution">
    <text evidence="3">The sequence shown here is derived from an EMBL/GenBank/DDBJ whole genome shotgun (WGS) entry which is preliminary data.</text>
</comment>